<protein>
    <submittedName>
        <fullName evidence="2">Oxygen-independent coproporphyrinogen-III oxidase 2</fullName>
        <ecNumber evidence="2">1.3.99.22</ecNumber>
    </submittedName>
    <submittedName>
        <fullName evidence="3">Oxygen-independent coproporphyrinogen-III oxidase-like protein HemZ</fullName>
        <ecNumber evidence="3">1.3.99.-</ecNumber>
    </submittedName>
</protein>
<dbReference type="InterPro" id="IPR007197">
    <property type="entry name" value="rSAM"/>
</dbReference>
<dbReference type="NCBIfam" id="NF006060">
    <property type="entry name" value="PRK08207.1-3"/>
    <property type="match status" value="1"/>
</dbReference>
<organism evidence="2 4">
    <name type="scientific">Clostridium coskatii</name>
    <dbReference type="NCBI Taxonomy" id="1705578"/>
    <lineage>
        <taxon>Bacteria</taxon>
        <taxon>Bacillati</taxon>
        <taxon>Bacillota</taxon>
        <taxon>Clostridia</taxon>
        <taxon>Eubacteriales</taxon>
        <taxon>Clostridiaceae</taxon>
        <taxon>Clostridium</taxon>
    </lineage>
</organism>
<gene>
    <name evidence="2" type="primary">hemZ</name>
    <name evidence="3" type="ORF">CLCOS_25330</name>
    <name evidence="2" type="ORF">WX73_02315</name>
</gene>
<dbReference type="Proteomes" id="UP000093694">
    <property type="component" value="Unassembled WGS sequence"/>
</dbReference>
<dbReference type="CDD" id="cd01335">
    <property type="entry name" value="Radical_SAM"/>
    <property type="match status" value="1"/>
</dbReference>
<comment type="caution">
    <text evidence="2">The sequence shown here is derived from an EMBL/GenBank/DDBJ whole genome shotgun (WGS) entry which is preliminary data.</text>
</comment>
<dbReference type="Gene3D" id="3.80.30.20">
    <property type="entry name" value="tm_1862 like domain"/>
    <property type="match status" value="1"/>
</dbReference>
<dbReference type="PROSITE" id="PS51918">
    <property type="entry name" value="RADICAL_SAM"/>
    <property type="match status" value="1"/>
</dbReference>
<dbReference type="InterPro" id="IPR023995">
    <property type="entry name" value="HemZ"/>
</dbReference>
<dbReference type="EC" id="1.3.99.-" evidence="3"/>
<dbReference type="PANTHER" id="PTHR13932">
    <property type="entry name" value="COPROPORPHYRINIGEN III OXIDASE"/>
    <property type="match status" value="1"/>
</dbReference>
<dbReference type="NCBIfam" id="TIGR03994">
    <property type="entry name" value="rSAM_HemZ"/>
    <property type="match status" value="1"/>
</dbReference>
<feature type="domain" description="Radical SAM core" evidence="1">
    <location>
        <begin position="148"/>
        <end position="393"/>
    </location>
</feature>
<dbReference type="PATRIC" id="fig|1705578.3.peg.1638"/>
<dbReference type="Proteomes" id="UP000077384">
    <property type="component" value="Unassembled WGS sequence"/>
</dbReference>
<evidence type="ECO:0000313" key="5">
    <source>
        <dbReference type="Proteomes" id="UP000093694"/>
    </source>
</evidence>
<dbReference type="AlphaFoldDB" id="A0A166U5Z7"/>
<dbReference type="SUPFAM" id="SSF102114">
    <property type="entry name" value="Radical SAM enzymes"/>
    <property type="match status" value="1"/>
</dbReference>
<dbReference type="GO" id="GO:0005737">
    <property type="term" value="C:cytoplasm"/>
    <property type="evidence" value="ECO:0007669"/>
    <property type="project" value="TreeGrafter"/>
</dbReference>
<reference evidence="2 4" key="1">
    <citation type="journal article" date="2015" name="Biotechnol. Bioeng.">
        <title>Genome sequence and phenotypic characterization of Caulobacter segnis.</title>
        <authorList>
            <person name="Patel S."/>
            <person name="Fletcher B."/>
            <person name="Scott D.C."/>
            <person name="Ely B."/>
        </authorList>
    </citation>
    <scope>NUCLEOTIDE SEQUENCE [LARGE SCALE GENOMIC DNA]</scope>
    <source>
        <strain evidence="2 4">PS02</strain>
    </source>
</reference>
<name>A0A166U5Z7_9CLOT</name>
<dbReference type="EMBL" id="LROR01000053">
    <property type="protein sequence ID" value="OBR93490.1"/>
    <property type="molecule type" value="Genomic_DNA"/>
</dbReference>
<evidence type="ECO:0000313" key="2">
    <source>
        <dbReference type="EMBL" id="OAA94604.1"/>
    </source>
</evidence>
<accession>A0A166U5Z7</accession>
<dbReference type="SFLD" id="SFLDG01065">
    <property type="entry name" value="anaerobic_coproporphyrinogen-I"/>
    <property type="match status" value="1"/>
</dbReference>
<dbReference type="GO" id="GO:0016491">
    <property type="term" value="F:oxidoreductase activity"/>
    <property type="evidence" value="ECO:0007669"/>
    <property type="project" value="UniProtKB-KW"/>
</dbReference>
<sequence length="482" mass="56265">MTILIDMEIKVKLNSKEYRYHIFQMINLFYDFADINFVEDESWNFNIELLQNEVIIDDKNDICKMQFESGLSERENIKKAVFLYFTNRTGKTLPWGTLVGIRPSKITLKFIKDGKSRDEIIRYFDKHFCCNKSKAELCIDVANSEKNLVNSNSRNISVYVGMPFCPTKCLYCSFASNPIKGCKDLVELYLKSLTYEIKKMSEYIKQHELNIECIYFGGGTPTSIDNEKFEKLMHEIYNSFVRDYKIKEFDVECGRPDSITSNKLETMKRYGVNRISINPQTMNDSTLKFIGRNHSVNEVREKFHMARKYGFDNINMDLIVGLPGEGIEEVNKTCDEIEKLRPDNLTVHGMSVKRASRLYENIVNNISYSIAGHEELNLMYERTALLAKSMNMKPYYMYRQKNMVGNMENIGYTSGKHRGLYNVEMIEERQTIIACGADAVTKVMFLDENRFERQANIKDVGEYVRRIDEMVKKKIDLLNTLY</sequence>
<dbReference type="InterPro" id="IPR034505">
    <property type="entry name" value="Coproporphyrinogen-III_oxidase"/>
</dbReference>
<dbReference type="EMBL" id="LITQ01000002">
    <property type="protein sequence ID" value="OAA94604.1"/>
    <property type="molecule type" value="Genomic_DNA"/>
</dbReference>
<dbReference type="InterPro" id="IPR058240">
    <property type="entry name" value="rSAM_sf"/>
</dbReference>
<evidence type="ECO:0000313" key="3">
    <source>
        <dbReference type="EMBL" id="OBR93490.1"/>
    </source>
</evidence>
<dbReference type="EC" id="1.3.99.22" evidence="2"/>
<evidence type="ECO:0000313" key="4">
    <source>
        <dbReference type="Proteomes" id="UP000077384"/>
    </source>
</evidence>
<dbReference type="PANTHER" id="PTHR13932:SF1">
    <property type="entry name" value="OXYGEN-INDEPENDENT COPROPORPHYRINOGEN-III OXIDASE-LIKE PROTEIN HEMZ"/>
    <property type="match status" value="1"/>
</dbReference>
<dbReference type="SFLD" id="SFLDF00310">
    <property type="entry name" value="oxygen-independent_coproporphy"/>
    <property type="match status" value="1"/>
</dbReference>
<dbReference type="Pfam" id="PF04055">
    <property type="entry name" value="Radical_SAM"/>
    <property type="match status" value="1"/>
</dbReference>
<dbReference type="SFLD" id="SFLDS00029">
    <property type="entry name" value="Radical_SAM"/>
    <property type="match status" value="1"/>
</dbReference>
<dbReference type="SFLD" id="SFLDG01082">
    <property type="entry name" value="B12-binding_domain_containing"/>
    <property type="match status" value="1"/>
</dbReference>
<keyword evidence="5" id="KW-1185">Reference proteome</keyword>
<evidence type="ECO:0000259" key="1">
    <source>
        <dbReference type="PROSITE" id="PS51918"/>
    </source>
</evidence>
<keyword evidence="2" id="KW-0560">Oxidoreductase</keyword>
<proteinExistence type="predicted"/>
<dbReference type="GO" id="GO:0006779">
    <property type="term" value="P:porphyrin-containing compound biosynthetic process"/>
    <property type="evidence" value="ECO:0007669"/>
    <property type="project" value="TreeGrafter"/>
</dbReference>
<reference evidence="3 5" key="2">
    <citation type="journal article" date="2016" name="Front. Microbiol.">
        <title>Industrial Acetogenic Biocatalysts: A Comparative Metabolic and Genomic Analysis.</title>
        <authorList>
            <person name="Bengelsdorf F."/>
            <person name="Poehlein A."/>
            <person name="Sonja S."/>
            <person name="Erz C."/>
            <person name="Hummel T."/>
            <person name="Hoffmeister S."/>
            <person name="Daniel R."/>
            <person name="Durre P."/>
        </authorList>
    </citation>
    <scope>NUCLEOTIDE SEQUENCE [LARGE SCALE GENOMIC DNA]</scope>
    <source>
        <strain evidence="3 5">PTA-10522</strain>
    </source>
</reference>
<dbReference type="InterPro" id="IPR006638">
    <property type="entry name" value="Elp3/MiaA/NifB-like_rSAM"/>
</dbReference>
<dbReference type="GO" id="GO:0051539">
    <property type="term" value="F:4 iron, 4 sulfur cluster binding"/>
    <property type="evidence" value="ECO:0007669"/>
    <property type="project" value="TreeGrafter"/>
</dbReference>
<dbReference type="InterPro" id="IPR023404">
    <property type="entry name" value="rSAM_horseshoe"/>
</dbReference>
<dbReference type="SMART" id="SM00729">
    <property type="entry name" value="Elp3"/>
    <property type="match status" value="1"/>
</dbReference>